<name>A0A2H1VRS1_SPOFR</name>
<sequence length="125" mass="14333">MKLAKVEQRNLEKERFTPFANVTYEGHTICHEPSAKFLGVFLDYKMTGVPHLNYVINKCEKGINVLRALSGVWWISHPYNQKLLYNALIRSCMDYGSFILEPCNKTALKNSTTYRLSACVLSLVQ</sequence>
<protein>
    <submittedName>
        <fullName evidence="1">SFRICE_030446</fullName>
    </submittedName>
</protein>
<organism evidence="1">
    <name type="scientific">Spodoptera frugiperda</name>
    <name type="common">Fall armyworm</name>
    <dbReference type="NCBI Taxonomy" id="7108"/>
    <lineage>
        <taxon>Eukaryota</taxon>
        <taxon>Metazoa</taxon>
        <taxon>Ecdysozoa</taxon>
        <taxon>Arthropoda</taxon>
        <taxon>Hexapoda</taxon>
        <taxon>Insecta</taxon>
        <taxon>Pterygota</taxon>
        <taxon>Neoptera</taxon>
        <taxon>Endopterygota</taxon>
        <taxon>Lepidoptera</taxon>
        <taxon>Glossata</taxon>
        <taxon>Ditrysia</taxon>
        <taxon>Noctuoidea</taxon>
        <taxon>Noctuidae</taxon>
        <taxon>Amphipyrinae</taxon>
        <taxon>Spodoptera</taxon>
    </lineage>
</organism>
<evidence type="ECO:0000313" key="1">
    <source>
        <dbReference type="EMBL" id="SOQ42924.1"/>
    </source>
</evidence>
<proteinExistence type="predicted"/>
<gene>
    <name evidence="1" type="ORF">SFRICE_030446</name>
</gene>
<reference evidence="1" key="1">
    <citation type="submission" date="2016-07" db="EMBL/GenBank/DDBJ databases">
        <authorList>
            <person name="Bretaudeau A."/>
        </authorList>
    </citation>
    <scope>NUCLEOTIDE SEQUENCE</scope>
    <source>
        <strain evidence="1">Rice</strain>
        <tissue evidence="1">Whole body</tissue>
    </source>
</reference>
<dbReference type="AlphaFoldDB" id="A0A2H1VRS1"/>
<accession>A0A2H1VRS1</accession>
<dbReference type="EMBL" id="ODYU01003755">
    <property type="protein sequence ID" value="SOQ42924.1"/>
    <property type="molecule type" value="Genomic_DNA"/>
</dbReference>